<dbReference type="EMBL" id="RAPN01000001">
    <property type="protein sequence ID" value="RKD91652.1"/>
    <property type="molecule type" value="Genomic_DNA"/>
</dbReference>
<evidence type="ECO:0000256" key="3">
    <source>
        <dbReference type="ARBA" id="ARBA00023082"/>
    </source>
</evidence>
<dbReference type="InterPro" id="IPR039425">
    <property type="entry name" value="RNA_pol_sigma-70-like"/>
</dbReference>
<reference evidence="7 8" key="1">
    <citation type="submission" date="2018-09" db="EMBL/GenBank/DDBJ databases">
        <title>Genomic Encyclopedia of Archaeal and Bacterial Type Strains, Phase II (KMG-II): from individual species to whole genera.</title>
        <authorList>
            <person name="Goeker M."/>
        </authorList>
    </citation>
    <scope>NUCLEOTIDE SEQUENCE [LARGE SCALE GENOMIC DNA]</scope>
    <source>
        <strain evidence="7 8">DSM 27148</strain>
    </source>
</reference>
<gene>
    <name evidence="7" type="ORF">BC643_2014</name>
</gene>
<keyword evidence="2" id="KW-0805">Transcription regulation</keyword>
<dbReference type="InterPro" id="IPR014327">
    <property type="entry name" value="RNA_pol_sigma70_bacteroid"/>
</dbReference>
<keyword evidence="3" id="KW-0731">Sigma factor</keyword>
<dbReference type="Pfam" id="PF08281">
    <property type="entry name" value="Sigma70_r4_2"/>
    <property type="match status" value="1"/>
</dbReference>
<dbReference type="Gene3D" id="1.10.1740.10">
    <property type="match status" value="1"/>
</dbReference>
<evidence type="ECO:0000259" key="6">
    <source>
        <dbReference type="Pfam" id="PF08281"/>
    </source>
</evidence>
<organism evidence="7 8">
    <name type="scientific">Mangrovibacterium diazotrophicum</name>
    <dbReference type="NCBI Taxonomy" id="1261403"/>
    <lineage>
        <taxon>Bacteria</taxon>
        <taxon>Pseudomonadati</taxon>
        <taxon>Bacteroidota</taxon>
        <taxon>Bacteroidia</taxon>
        <taxon>Marinilabiliales</taxon>
        <taxon>Prolixibacteraceae</taxon>
        <taxon>Mangrovibacterium</taxon>
    </lineage>
</organism>
<dbReference type="GO" id="GO:0003677">
    <property type="term" value="F:DNA binding"/>
    <property type="evidence" value="ECO:0007669"/>
    <property type="project" value="InterPro"/>
</dbReference>
<dbReference type="RefSeq" id="WP_120272931.1">
    <property type="nucleotide sequence ID" value="NZ_RAPN01000001.1"/>
</dbReference>
<dbReference type="GO" id="GO:0016987">
    <property type="term" value="F:sigma factor activity"/>
    <property type="evidence" value="ECO:0007669"/>
    <property type="project" value="UniProtKB-KW"/>
</dbReference>
<comment type="caution">
    <text evidence="7">The sequence shown here is derived from an EMBL/GenBank/DDBJ whole genome shotgun (WGS) entry which is preliminary data.</text>
</comment>
<protein>
    <submittedName>
        <fullName evidence="7">RNA polymerase sigma-70 factor (ECF subfamily)</fullName>
    </submittedName>
</protein>
<evidence type="ECO:0000256" key="4">
    <source>
        <dbReference type="ARBA" id="ARBA00023163"/>
    </source>
</evidence>
<dbReference type="NCBIfam" id="TIGR02937">
    <property type="entry name" value="sigma70-ECF"/>
    <property type="match status" value="1"/>
</dbReference>
<evidence type="ECO:0000313" key="7">
    <source>
        <dbReference type="EMBL" id="RKD91652.1"/>
    </source>
</evidence>
<dbReference type="GO" id="GO:0006352">
    <property type="term" value="P:DNA-templated transcription initiation"/>
    <property type="evidence" value="ECO:0007669"/>
    <property type="project" value="InterPro"/>
</dbReference>
<dbReference type="NCBIfam" id="TIGR02985">
    <property type="entry name" value="Sig70_bacteroi1"/>
    <property type="match status" value="1"/>
</dbReference>
<comment type="similarity">
    <text evidence="1">Belongs to the sigma-70 factor family. ECF subfamily.</text>
</comment>
<dbReference type="InterPro" id="IPR013325">
    <property type="entry name" value="RNA_pol_sigma_r2"/>
</dbReference>
<accession>A0A419W8G0</accession>
<evidence type="ECO:0000256" key="1">
    <source>
        <dbReference type="ARBA" id="ARBA00010641"/>
    </source>
</evidence>
<evidence type="ECO:0000313" key="8">
    <source>
        <dbReference type="Proteomes" id="UP000283387"/>
    </source>
</evidence>
<dbReference type="AlphaFoldDB" id="A0A419W8G0"/>
<dbReference type="InterPro" id="IPR036388">
    <property type="entry name" value="WH-like_DNA-bd_sf"/>
</dbReference>
<dbReference type="InterPro" id="IPR014284">
    <property type="entry name" value="RNA_pol_sigma-70_dom"/>
</dbReference>
<dbReference type="Proteomes" id="UP000283387">
    <property type="component" value="Unassembled WGS sequence"/>
</dbReference>
<feature type="domain" description="RNA polymerase sigma factor 70 region 4 type 2" evidence="6">
    <location>
        <begin position="116"/>
        <end position="167"/>
    </location>
</feature>
<proteinExistence type="inferred from homology"/>
<feature type="domain" description="RNA polymerase sigma-70 region 2" evidence="5">
    <location>
        <begin position="31"/>
        <end position="89"/>
    </location>
</feature>
<evidence type="ECO:0000259" key="5">
    <source>
        <dbReference type="Pfam" id="PF04542"/>
    </source>
</evidence>
<sequence length="187" mass="22165">MQQTDQQIWESIRAGNVGALRTLHDRYFFALCHFADKSLHQLPVSEELVSNCFMRLWEQRKTIQIHQSVKAYLYFMVRNQVIDYVRANKNKLVAVDEKIPEIPTEEEIDRQEFYAILYRAIGKLPEQRRQILEMAALDSMTYREVAEKLSISVNTVKTQMGRAYQFLKEEIGDRRFTLFLSVYFKAE</sequence>
<dbReference type="InterPro" id="IPR013324">
    <property type="entry name" value="RNA_pol_sigma_r3/r4-like"/>
</dbReference>
<dbReference type="SUPFAM" id="SSF88946">
    <property type="entry name" value="Sigma2 domain of RNA polymerase sigma factors"/>
    <property type="match status" value="1"/>
</dbReference>
<evidence type="ECO:0000256" key="2">
    <source>
        <dbReference type="ARBA" id="ARBA00023015"/>
    </source>
</evidence>
<dbReference type="Gene3D" id="1.10.10.10">
    <property type="entry name" value="Winged helix-like DNA-binding domain superfamily/Winged helix DNA-binding domain"/>
    <property type="match status" value="1"/>
</dbReference>
<name>A0A419W8G0_9BACT</name>
<dbReference type="OrthoDB" id="1119500at2"/>
<dbReference type="Pfam" id="PF04542">
    <property type="entry name" value="Sigma70_r2"/>
    <property type="match status" value="1"/>
</dbReference>
<dbReference type="PANTHER" id="PTHR43133">
    <property type="entry name" value="RNA POLYMERASE ECF-TYPE SIGMA FACTO"/>
    <property type="match status" value="1"/>
</dbReference>
<dbReference type="SUPFAM" id="SSF88659">
    <property type="entry name" value="Sigma3 and sigma4 domains of RNA polymerase sigma factors"/>
    <property type="match status" value="1"/>
</dbReference>
<dbReference type="PANTHER" id="PTHR43133:SF46">
    <property type="entry name" value="RNA POLYMERASE SIGMA-70 FACTOR ECF SUBFAMILY"/>
    <property type="match status" value="1"/>
</dbReference>
<dbReference type="InterPro" id="IPR013249">
    <property type="entry name" value="RNA_pol_sigma70_r4_t2"/>
</dbReference>
<keyword evidence="8" id="KW-1185">Reference proteome</keyword>
<dbReference type="InterPro" id="IPR007627">
    <property type="entry name" value="RNA_pol_sigma70_r2"/>
</dbReference>
<keyword evidence="4" id="KW-0804">Transcription</keyword>
<dbReference type="CDD" id="cd06171">
    <property type="entry name" value="Sigma70_r4"/>
    <property type="match status" value="1"/>
</dbReference>